<keyword evidence="2 4" id="KW-0547">Nucleotide-binding</keyword>
<comment type="subcellular location">
    <subcellularLocation>
        <location evidence="4">Bacterial flagellum basal body</location>
    </subcellularLocation>
</comment>
<name>A0A9E9P3W8_9BURK</name>
<dbReference type="InterPro" id="IPR023787">
    <property type="entry name" value="T3SS_YcgR"/>
</dbReference>
<evidence type="ECO:0000256" key="1">
    <source>
        <dbReference type="ARBA" id="ARBA00022636"/>
    </source>
</evidence>
<accession>A0A9E9P3W8</accession>
<evidence type="ECO:0000256" key="2">
    <source>
        <dbReference type="ARBA" id="ARBA00022741"/>
    </source>
</evidence>
<organism evidence="7 8">
    <name type="scientific">Oxalobacter vibrioformis</name>
    <dbReference type="NCBI Taxonomy" id="933080"/>
    <lineage>
        <taxon>Bacteria</taxon>
        <taxon>Pseudomonadati</taxon>
        <taxon>Pseudomonadota</taxon>
        <taxon>Betaproteobacteria</taxon>
        <taxon>Burkholderiales</taxon>
        <taxon>Oxalobacteraceae</taxon>
        <taxon>Oxalobacter</taxon>
    </lineage>
</organism>
<evidence type="ECO:0000313" key="7">
    <source>
        <dbReference type="EMBL" id="WAW09556.1"/>
    </source>
</evidence>
<protein>
    <recommendedName>
        <fullName evidence="4">Flagellar brake protein YcgR</fullName>
    </recommendedName>
    <alternativeName>
        <fullName evidence="4">Cyclic di-GMP binding protein YcgR</fullName>
    </alternativeName>
</protein>
<dbReference type="InterPro" id="IPR012349">
    <property type="entry name" value="Split_barrel_FMN-bd"/>
</dbReference>
<comment type="similarity">
    <text evidence="4">Belongs to the YcgR family.</text>
</comment>
<dbReference type="Pfam" id="PF07317">
    <property type="entry name" value="PilZN"/>
    <property type="match status" value="1"/>
</dbReference>
<keyword evidence="7" id="KW-0282">Flagellum</keyword>
<sequence length="265" mass="30001">MICFAIGRDAVIITCYIFRLYCPWLMTYHPERFQIHSPSEIACMLRSMQDKAERLRMRFADSAETVITCVLGVDLKNGCVFLDCAASPAQNRLALQSRGISFEAVINRVRIAFRANRLRQASFNGRPALVMELPESIVRYQRRESVRHALDHALIRIPAGSEREITANVRDISVGGMTLIDEAGAISYGVNALYQGCELRLPETRPVMVNIRFRNMMMVPGKRGGPVSRIGCQFADLDDAEAVKIRRFVADVERQRRMRTDSEEG</sequence>
<dbReference type="InterPro" id="IPR009875">
    <property type="entry name" value="PilZ_domain"/>
</dbReference>
<dbReference type="RefSeq" id="WP_269308557.1">
    <property type="nucleotide sequence ID" value="NZ_CP098242.1"/>
</dbReference>
<evidence type="ECO:0000313" key="8">
    <source>
        <dbReference type="Proteomes" id="UP001156215"/>
    </source>
</evidence>
<reference evidence="7" key="1">
    <citation type="journal article" date="2022" name="Front. Microbiol.">
        <title>New perspectives on an old grouping: The genomic and phenotypic variability of Oxalobacter formigenes and the implications for calcium oxalate stone prevention.</title>
        <authorList>
            <person name="Chmiel J.A."/>
            <person name="Carr C."/>
            <person name="Stuivenberg G.A."/>
            <person name="Venema R."/>
            <person name="Chanyi R.M."/>
            <person name="Al K.F."/>
            <person name="Giguere D."/>
            <person name="Say H."/>
            <person name="Akouris P.P."/>
            <person name="Dominguez Romero S.A."/>
            <person name="Kwong A."/>
            <person name="Tai V."/>
            <person name="Koval S.F."/>
            <person name="Razvi H."/>
            <person name="Bjazevic J."/>
            <person name="Burton J.P."/>
        </authorList>
    </citation>
    <scope>NUCLEOTIDE SEQUENCE</scope>
    <source>
        <strain evidence="7">WoOx3</strain>
    </source>
</reference>
<feature type="domain" description="Type III secretion system flagellar brake protein YcgR PilZN" evidence="6">
    <location>
        <begin position="33"/>
        <end position="139"/>
    </location>
</feature>
<dbReference type="GO" id="GO:0071973">
    <property type="term" value="P:bacterial-type flagellum-dependent cell motility"/>
    <property type="evidence" value="ECO:0007669"/>
    <property type="project" value="UniProtKB-UniRule"/>
</dbReference>
<dbReference type="GO" id="GO:0035438">
    <property type="term" value="F:cyclic-di-GMP binding"/>
    <property type="evidence" value="ECO:0007669"/>
    <property type="project" value="UniProtKB-UniRule"/>
</dbReference>
<dbReference type="InterPro" id="IPR009926">
    <property type="entry name" value="T3SS_YcgR_PilZN"/>
</dbReference>
<dbReference type="EMBL" id="CP098242">
    <property type="protein sequence ID" value="WAW09556.1"/>
    <property type="molecule type" value="Genomic_DNA"/>
</dbReference>
<dbReference type="KEGG" id="ovb:NB640_09970"/>
<proteinExistence type="inferred from homology"/>
<keyword evidence="1 4" id="KW-0973">c-di-GMP</keyword>
<keyword evidence="8" id="KW-1185">Reference proteome</keyword>
<dbReference type="GO" id="GO:0071945">
    <property type="term" value="P:regulation of bacterial-type flagellum-dependent cell motility by regulation of motor speed"/>
    <property type="evidence" value="ECO:0007669"/>
    <property type="project" value="UniProtKB-UniRule"/>
</dbReference>
<comment type="function">
    <text evidence="4">Acts as a flagellar brake, regulating swimming and swarming in a bis-(3'-5') cyclic diguanylic acid (c-di-GMP)-dependent manner. Binds 1 c-di-GMP dimer per subunit. Increasing levels of c-di-GMP lead to decreased motility.</text>
</comment>
<dbReference type="GO" id="GO:0009425">
    <property type="term" value="C:bacterial-type flagellum basal body"/>
    <property type="evidence" value="ECO:0007669"/>
    <property type="project" value="UniProtKB-SubCell"/>
</dbReference>
<evidence type="ECO:0000256" key="3">
    <source>
        <dbReference type="ARBA" id="ARBA00023143"/>
    </source>
</evidence>
<dbReference type="Proteomes" id="UP001156215">
    <property type="component" value="Chromosome"/>
</dbReference>
<keyword evidence="7" id="KW-0966">Cell projection</keyword>
<feature type="domain" description="PilZ" evidence="5">
    <location>
        <begin position="141"/>
        <end position="250"/>
    </location>
</feature>
<comment type="subunit">
    <text evidence="4">Monomer. Interacts with the flagellar basal bodies.</text>
</comment>
<keyword evidence="7" id="KW-0969">Cilium</keyword>
<evidence type="ECO:0000259" key="5">
    <source>
        <dbReference type="Pfam" id="PF07238"/>
    </source>
</evidence>
<dbReference type="Gene3D" id="2.40.10.220">
    <property type="entry name" value="predicted glycosyltransferase like domains"/>
    <property type="match status" value="1"/>
</dbReference>
<evidence type="ECO:0000256" key="4">
    <source>
        <dbReference type="HAMAP-Rule" id="MF_01457"/>
    </source>
</evidence>
<dbReference type="AlphaFoldDB" id="A0A9E9P3W8"/>
<keyword evidence="3 4" id="KW-0975">Bacterial flagellum</keyword>
<dbReference type="Gene3D" id="2.30.110.10">
    <property type="entry name" value="Electron Transport, Fmn-binding Protein, Chain A"/>
    <property type="match status" value="1"/>
</dbReference>
<dbReference type="HAMAP" id="MF_01457">
    <property type="entry name" value="YcgR"/>
    <property type="match status" value="1"/>
</dbReference>
<dbReference type="Pfam" id="PF07238">
    <property type="entry name" value="PilZ"/>
    <property type="match status" value="1"/>
</dbReference>
<gene>
    <name evidence="4" type="primary">ycgR</name>
    <name evidence="7" type="ORF">NB640_09970</name>
</gene>
<evidence type="ECO:0000259" key="6">
    <source>
        <dbReference type="Pfam" id="PF07317"/>
    </source>
</evidence>